<dbReference type="AlphaFoldDB" id="A0AAD9BDX6"/>
<evidence type="ECO:0000256" key="1">
    <source>
        <dbReference type="SAM" id="MobiDB-lite"/>
    </source>
</evidence>
<comment type="caution">
    <text evidence="2">The sequence shown here is derived from an EMBL/GenBank/DDBJ whole genome shotgun (WGS) entry which is preliminary data.</text>
</comment>
<dbReference type="EMBL" id="JASDAP010000025">
    <property type="protein sequence ID" value="KAK1880888.1"/>
    <property type="molecule type" value="Genomic_DNA"/>
</dbReference>
<organism evidence="2 3">
    <name type="scientific">Dissostichus eleginoides</name>
    <name type="common">Patagonian toothfish</name>
    <name type="synonym">Dissostichus amissus</name>
    <dbReference type="NCBI Taxonomy" id="100907"/>
    <lineage>
        <taxon>Eukaryota</taxon>
        <taxon>Metazoa</taxon>
        <taxon>Chordata</taxon>
        <taxon>Craniata</taxon>
        <taxon>Vertebrata</taxon>
        <taxon>Euteleostomi</taxon>
        <taxon>Actinopterygii</taxon>
        <taxon>Neopterygii</taxon>
        <taxon>Teleostei</taxon>
        <taxon>Neoteleostei</taxon>
        <taxon>Acanthomorphata</taxon>
        <taxon>Eupercaria</taxon>
        <taxon>Perciformes</taxon>
        <taxon>Notothenioidei</taxon>
        <taxon>Nototheniidae</taxon>
        <taxon>Dissostichus</taxon>
    </lineage>
</organism>
<gene>
    <name evidence="2" type="ORF">KUDE01_026408</name>
</gene>
<name>A0AAD9BDX6_DISEL</name>
<protein>
    <submittedName>
        <fullName evidence="2">Beta-galactosidase 7</fullName>
    </submittedName>
</protein>
<evidence type="ECO:0000313" key="2">
    <source>
        <dbReference type="EMBL" id="KAK1880888.1"/>
    </source>
</evidence>
<dbReference type="Proteomes" id="UP001228049">
    <property type="component" value="Unassembled WGS sequence"/>
</dbReference>
<accession>A0AAD9BDX6</accession>
<sequence length="81" mass="8878">MPALTSDFKTQEDHGKPDPSEKDGLRRTAIQTTVIHTIIIRDHHHGCCPTSNLQTPIVGVRAAAFSNPKRYGVVNLTDFPG</sequence>
<evidence type="ECO:0000313" key="3">
    <source>
        <dbReference type="Proteomes" id="UP001228049"/>
    </source>
</evidence>
<proteinExistence type="predicted"/>
<keyword evidence="3" id="KW-1185">Reference proteome</keyword>
<reference evidence="2" key="1">
    <citation type="submission" date="2023-04" db="EMBL/GenBank/DDBJ databases">
        <title>Chromosome-level genome of Chaenocephalus aceratus.</title>
        <authorList>
            <person name="Park H."/>
        </authorList>
    </citation>
    <scope>NUCLEOTIDE SEQUENCE</scope>
    <source>
        <strain evidence="2">DE</strain>
        <tissue evidence="2">Muscle</tissue>
    </source>
</reference>
<feature type="compositionally biased region" description="Basic and acidic residues" evidence="1">
    <location>
        <begin position="9"/>
        <end position="26"/>
    </location>
</feature>
<feature type="region of interest" description="Disordered" evidence="1">
    <location>
        <begin position="1"/>
        <end position="27"/>
    </location>
</feature>